<reference evidence="7 8" key="1">
    <citation type="journal article" date="2024" name="J Genomics">
        <title>Draft genome sequencing and assembly of Favolaschia claudopus CIRM-BRFM 2984 isolated from oak limbs.</title>
        <authorList>
            <person name="Navarro D."/>
            <person name="Drula E."/>
            <person name="Chaduli D."/>
            <person name="Cazenave R."/>
            <person name="Ahrendt S."/>
            <person name="Wang J."/>
            <person name="Lipzen A."/>
            <person name="Daum C."/>
            <person name="Barry K."/>
            <person name="Grigoriev I.V."/>
            <person name="Favel A."/>
            <person name="Rosso M.N."/>
            <person name="Martin F."/>
        </authorList>
    </citation>
    <scope>NUCLEOTIDE SEQUENCE [LARGE SCALE GENOMIC DNA]</scope>
    <source>
        <strain evidence="7 8">CIRM-BRFM 2984</strain>
    </source>
</reference>
<keyword evidence="4" id="KW-0560">Oxidoreductase</keyword>
<dbReference type="SUPFAM" id="SSF51735">
    <property type="entry name" value="NAD(P)-binding Rossmann-fold domains"/>
    <property type="match status" value="1"/>
</dbReference>
<evidence type="ECO:0000256" key="3">
    <source>
        <dbReference type="ARBA" id="ARBA00022955"/>
    </source>
</evidence>
<evidence type="ECO:0000256" key="1">
    <source>
        <dbReference type="ARBA" id="ARBA00022516"/>
    </source>
</evidence>
<keyword evidence="5" id="KW-0443">Lipid metabolism</keyword>
<keyword evidence="1" id="KW-0444">Lipid biosynthesis</keyword>
<dbReference type="Proteomes" id="UP001362999">
    <property type="component" value="Unassembled WGS sequence"/>
</dbReference>
<gene>
    <name evidence="7" type="ORF">R3P38DRAFT_3016261</name>
</gene>
<sequence length="404" mass="45004">MDQRKSIRPVVIVTGANRGIGFGICQRLLSQLCSPSPSDSAPNARPTAGPAWSFWQGCDGFTLIMCSRTLDSGLTAREQLLKHLDHRISRLGLSSHAERATTFRRNLTVEVVAMDLTKASSLLEFAAWVQERYSYVSHLILNAGVAQFVGVKAWPAMKQVFTRPSSAVKSPQYLKERTGATTDDGIGLIWQTNVLGHYVLFQLLGNLLRECLNTQGITSRVIWMSSLSTFIDPGDYNSKDIQLLKSSHPYQDSKFQIEILAATLNQQKAPGSDSALHFVVEPGIVATGLDQFNNRGFWRVLRTLTFISARLINSHSFPTSTYDAAISVTHAALLDVESLDKRLNEDNQRPQLKFHSRAPLNRKAYVSYEECLELDKLNAARSEQILAACDECYKSFLPVHIQSE</sequence>
<dbReference type="InterPro" id="IPR036291">
    <property type="entry name" value="NAD(P)-bd_dom_sf"/>
</dbReference>
<keyword evidence="3" id="KW-0752">Steroid biosynthesis</keyword>
<evidence type="ECO:0000256" key="4">
    <source>
        <dbReference type="ARBA" id="ARBA00023002"/>
    </source>
</evidence>
<name>A0AAW0AKI1_9AGAR</name>
<keyword evidence="8" id="KW-1185">Reference proteome</keyword>
<dbReference type="GO" id="GO:0005811">
    <property type="term" value="C:lipid droplet"/>
    <property type="evidence" value="ECO:0007669"/>
    <property type="project" value="TreeGrafter"/>
</dbReference>
<dbReference type="EMBL" id="JAWWNJ010000063">
    <property type="protein sequence ID" value="KAK7012868.1"/>
    <property type="molecule type" value="Genomic_DNA"/>
</dbReference>
<dbReference type="PANTHER" id="PTHR43647">
    <property type="entry name" value="DEHYDROGENASE"/>
    <property type="match status" value="1"/>
</dbReference>
<protein>
    <submittedName>
        <fullName evidence="7">3-keto sterol reductase</fullName>
    </submittedName>
</protein>
<evidence type="ECO:0000313" key="8">
    <source>
        <dbReference type="Proteomes" id="UP001362999"/>
    </source>
</evidence>
<dbReference type="InterPro" id="IPR051593">
    <property type="entry name" value="Ergosterol_Biosynth_ERG27"/>
</dbReference>
<dbReference type="PANTHER" id="PTHR43647:SF1">
    <property type="entry name" value="3-KETO-STEROID REDUCTASE ERG27"/>
    <property type="match status" value="1"/>
</dbReference>
<evidence type="ECO:0000256" key="6">
    <source>
        <dbReference type="ARBA" id="ARBA00023593"/>
    </source>
</evidence>
<dbReference type="GO" id="GO:0005789">
    <property type="term" value="C:endoplasmic reticulum membrane"/>
    <property type="evidence" value="ECO:0007669"/>
    <property type="project" value="TreeGrafter"/>
</dbReference>
<dbReference type="GO" id="GO:0005741">
    <property type="term" value="C:mitochondrial outer membrane"/>
    <property type="evidence" value="ECO:0007669"/>
    <property type="project" value="TreeGrafter"/>
</dbReference>
<comment type="caution">
    <text evidence="7">The sequence shown here is derived from an EMBL/GenBank/DDBJ whole genome shotgun (WGS) entry which is preliminary data.</text>
</comment>
<dbReference type="GO" id="GO:0006694">
    <property type="term" value="P:steroid biosynthetic process"/>
    <property type="evidence" value="ECO:0007669"/>
    <property type="project" value="UniProtKB-KW"/>
</dbReference>
<organism evidence="7 8">
    <name type="scientific">Favolaschia claudopus</name>
    <dbReference type="NCBI Taxonomy" id="2862362"/>
    <lineage>
        <taxon>Eukaryota</taxon>
        <taxon>Fungi</taxon>
        <taxon>Dikarya</taxon>
        <taxon>Basidiomycota</taxon>
        <taxon>Agaricomycotina</taxon>
        <taxon>Agaricomycetes</taxon>
        <taxon>Agaricomycetidae</taxon>
        <taxon>Agaricales</taxon>
        <taxon>Marasmiineae</taxon>
        <taxon>Mycenaceae</taxon>
        <taxon>Favolaschia</taxon>
    </lineage>
</organism>
<comment type="similarity">
    <text evidence="6">Belongs to the short-chain dehydrogenases/reductases (SDR) family. ERG27 subfamily.</text>
</comment>
<dbReference type="Gene3D" id="3.40.50.720">
    <property type="entry name" value="NAD(P)-binding Rossmann-like Domain"/>
    <property type="match status" value="1"/>
</dbReference>
<dbReference type="AlphaFoldDB" id="A0AAW0AKI1"/>
<keyword evidence="2" id="KW-0521">NADP</keyword>
<accession>A0AAW0AKI1</accession>
<dbReference type="GO" id="GO:0000253">
    <property type="term" value="F:3-beta-hydroxysteroid 3-dehydrogenase (NADP+) activity"/>
    <property type="evidence" value="ECO:0007669"/>
    <property type="project" value="TreeGrafter"/>
</dbReference>
<evidence type="ECO:0000313" key="7">
    <source>
        <dbReference type="EMBL" id="KAK7012868.1"/>
    </source>
</evidence>
<proteinExistence type="inferred from homology"/>
<evidence type="ECO:0000256" key="5">
    <source>
        <dbReference type="ARBA" id="ARBA00023098"/>
    </source>
</evidence>
<evidence type="ECO:0000256" key="2">
    <source>
        <dbReference type="ARBA" id="ARBA00022857"/>
    </source>
</evidence>